<dbReference type="InterPro" id="IPR006553">
    <property type="entry name" value="Leu-rich_rpt_Cys-con_subtyp"/>
</dbReference>
<feature type="compositionally biased region" description="Low complexity" evidence="1">
    <location>
        <begin position="1033"/>
        <end position="1045"/>
    </location>
</feature>
<evidence type="ECO:0000256" key="1">
    <source>
        <dbReference type="SAM" id="MobiDB-lite"/>
    </source>
</evidence>
<evidence type="ECO:0000313" key="2">
    <source>
        <dbReference type="EMBL" id="RKP00083.1"/>
    </source>
</evidence>
<dbReference type="PANTHER" id="PTHR13318:SF190">
    <property type="entry name" value="PARTNER OF PAIRED, ISOFORM B"/>
    <property type="match status" value="1"/>
</dbReference>
<dbReference type="SMART" id="SM00367">
    <property type="entry name" value="LRR_CC"/>
    <property type="match status" value="5"/>
</dbReference>
<feature type="region of interest" description="Disordered" evidence="1">
    <location>
        <begin position="999"/>
        <end position="1021"/>
    </location>
</feature>
<dbReference type="PANTHER" id="PTHR13318">
    <property type="entry name" value="PARTNER OF PAIRED, ISOFORM B-RELATED"/>
    <property type="match status" value="1"/>
</dbReference>
<sequence>MPDVSTARLRDAPGLSDSSDASDVDYMADRLADRLVDRLADRMADLSEVDSGIRYSSSDEGSREDIRNAHDARQNPSTEPSARQQDSDADSDAAVDDAVAARTPPGHSRVPLAAAAAAAITTSASPLTAAIPCEDADASDAARDTVSPLPLSASALASRPLRRAVAPPAAVDPTVAAAAGVDGGACAESLTAHHAVRTLRRTTSRIRRSPTSPAPAPVLVPVATAAAARATAPPTAAETALAAGIAAAGIPTPLPSPTRVSAALDAAAAALSDSDGEADPGGAPAAARPPAESAGSRGGPPKRGSRGDLRAAARVRSEPAVPLPRRPTPPPPPPPALATLSSVLQIRDPAPSRSPSPVPRPETSASDADADADAVGGPDCARAQPPTPTPTPTPTPAATATAAPPSAAPCGAMAFNGASSSVLLPVMQRLGRRDLYTCLFVNRRWSRSAARTLYQRLPVATVDSYTSLLTMLIGGESPVHPYASYVTEWQVPASMAETIEIGDLDIGLQLFGNLRSVRIGPCPTLTNVFVQGLIDHVPRLQVLTLRGCAVSDALLVDLVAQCPRLTTLDLAYTHVSAASLIDLVQACPTLRLLDLEGTRGPARGAAPRRLDLGAVGAARSPLQSLNLTRSGVTDLILAAALPSCARLDVVVLEGCAHLTDAGVLSLATHCPRLTSLDLGFCRQLTDLTLAILGARAPCLASLVLSGCLGMTPSSLHVFVRQLVAAAATADAAIATATTTAAPRLRELVLHACPQLEGSIFAAYGRPSHPSDGVDGSGSVDDLVAGLTCILRADQLQRVATAAAAAPGDVLVASVTSAPPLGSPLRAAGAAVEPGATRVGRAEHDDSGLVASCHAMVQTDPIAPTALGMPLAADQKLITSHAVLAALAEALTSPAWPPPHQPVASALSGSTRGSSATSPSMTPRPGDRATSWSSTASTVTASTDAAPSPAAAASGARSSVGSATTAATGIPTRLPVSRGLRSGIVPPSRLPTPAFVAARRTPRPAHAAPTHAPSVSASPLPRFGSPRVGPARFADAPGSSAPASSGYRPRQFRKINDDSFHAPAVGGAPRSRYGTLASPSPPAAGGWRHAGAGAARPGASRASAGSPSRIKTPTMAMAATSLASPTPAASTTKPRPRVRTSWLPAPTSPALSPSARRRPLSRRPSALHVGSPSSSTATGLPARDDPVSPSASLRSLPSRRPSMGWIAGGRDSRGDAASARPSSVSQSASSPSSAAWPLMGASSPAARAVRPMGSRRRLRMPPVAPAAAAAAAAAESPGSPSRASARPVSWIAPVSRIASPRLTTPFTPLAPAVATRTPPPPPWATPPPSVPGKALGAAEAGRARPAGDTAPAAAATPSSDAVERPSSPE</sequence>
<feature type="region of interest" description="Disordered" evidence="1">
    <location>
        <begin position="1058"/>
        <end position="1285"/>
    </location>
</feature>
<feature type="compositionally biased region" description="Basic and acidic residues" evidence="1">
    <location>
        <begin position="60"/>
        <end position="73"/>
    </location>
</feature>
<feature type="compositionally biased region" description="Basic and acidic residues" evidence="1">
    <location>
        <begin position="305"/>
        <end position="317"/>
    </location>
</feature>
<accession>A0A4P9X4S4</accession>
<feature type="compositionally biased region" description="Polar residues" evidence="1">
    <location>
        <begin position="74"/>
        <end position="84"/>
    </location>
</feature>
<dbReference type="EMBL" id="ML014236">
    <property type="protein sequence ID" value="RKP00083.1"/>
    <property type="molecule type" value="Genomic_DNA"/>
</dbReference>
<organism evidence="2 3">
    <name type="scientific">Caulochytrium protostelioides</name>
    <dbReference type="NCBI Taxonomy" id="1555241"/>
    <lineage>
        <taxon>Eukaryota</taxon>
        <taxon>Fungi</taxon>
        <taxon>Fungi incertae sedis</taxon>
        <taxon>Chytridiomycota</taxon>
        <taxon>Chytridiomycota incertae sedis</taxon>
        <taxon>Chytridiomycetes</taxon>
        <taxon>Caulochytriales</taxon>
        <taxon>Caulochytriaceae</taxon>
        <taxon>Caulochytrium</taxon>
    </lineage>
</organism>
<feature type="compositionally biased region" description="Low complexity" evidence="1">
    <location>
        <begin position="1331"/>
        <end position="1359"/>
    </location>
</feature>
<evidence type="ECO:0008006" key="4">
    <source>
        <dbReference type="Google" id="ProtNLM"/>
    </source>
</evidence>
<feature type="region of interest" description="Disordered" evidence="1">
    <location>
        <begin position="271"/>
        <end position="405"/>
    </location>
</feature>
<feature type="compositionally biased region" description="Low complexity" evidence="1">
    <location>
        <begin position="1264"/>
        <end position="1285"/>
    </location>
</feature>
<protein>
    <recommendedName>
        <fullName evidence="4">F-box domain-containing protein</fullName>
    </recommendedName>
</protein>
<feature type="compositionally biased region" description="Low complexity" evidence="1">
    <location>
        <begin position="1215"/>
        <end position="1234"/>
    </location>
</feature>
<proteinExistence type="predicted"/>
<dbReference type="OrthoDB" id="10257471at2759"/>
<feature type="compositionally biased region" description="Low complexity" evidence="1">
    <location>
        <begin position="1187"/>
        <end position="1201"/>
    </location>
</feature>
<feature type="compositionally biased region" description="Low complexity" evidence="1">
    <location>
        <begin position="396"/>
        <end position="405"/>
    </location>
</feature>
<feature type="compositionally biased region" description="Polar residues" evidence="1">
    <location>
        <begin position="906"/>
        <end position="920"/>
    </location>
</feature>
<dbReference type="Proteomes" id="UP000274922">
    <property type="component" value="Unassembled WGS sequence"/>
</dbReference>
<feature type="compositionally biased region" description="Low complexity" evidence="1">
    <location>
        <begin position="280"/>
        <end position="295"/>
    </location>
</feature>
<feature type="compositionally biased region" description="Low complexity" evidence="1">
    <location>
        <begin position="1142"/>
        <end position="1153"/>
    </location>
</feature>
<evidence type="ECO:0000313" key="3">
    <source>
        <dbReference type="Proteomes" id="UP000274922"/>
    </source>
</evidence>
<gene>
    <name evidence="2" type="ORF">CXG81DRAFT_27189</name>
</gene>
<dbReference type="STRING" id="1555241.A0A4P9X4S4"/>
<dbReference type="Gene3D" id="3.80.10.10">
    <property type="entry name" value="Ribonuclease Inhibitor"/>
    <property type="match status" value="2"/>
</dbReference>
<dbReference type="GO" id="GO:0019005">
    <property type="term" value="C:SCF ubiquitin ligase complex"/>
    <property type="evidence" value="ECO:0007669"/>
    <property type="project" value="TreeGrafter"/>
</dbReference>
<feature type="compositionally biased region" description="Low complexity" evidence="1">
    <location>
        <begin position="999"/>
        <end position="1018"/>
    </location>
</feature>
<feature type="region of interest" description="Disordered" evidence="1">
    <location>
        <begin position="1299"/>
        <end position="1368"/>
    </location>
</feature>
<name>A0A4P9X4S4_9FUNG</name>
<feature type="compositionally biased region" description="Pro residues" evidence="1">
    <location>
        <begin position="321"/>
        <end position="336"/>
    </location>
</feature>
<dbReference type="GO" id="GO:0031146">
    <property type="term" value="P:SCF-dependent proteasomal ubiquitin-dependent protein catabolic process"/>
    <property type="evidence" value="ECO:0007669"/>
    <property type="project" value="TreeGrafter"/>
</dbReference>
<feature type="region of interest" description="Disordered" evidence="1">
    <location>
        <begin position="1029"/>
        <end position="1048"/>
    </location>
</feature>
<feature type="compositionally biased region" description="Pro residues" evidence="1">
    <location>
        <begin position="1316"/>
        <end position="1329"/>
    </location>
</feature>
<feature type="region of interest" description="Disordered" evidence="1">
    <location>
        <begin position="46"/>
        <end position="94"/>
    </location>
</feature>
<feature type="region of interest" description="Disordered" evidence="1">
    <location>
        <begin position="893"/>
        <end position="965"/>
    </location>
</feature>
<keyword evidence="3" id="KW-1185">Reference proteome</keyword>
<dbReference type="InterPro" id="IPR032675">
    <property type="entry name" value="LRR_dom_sf"/>
</dbReference>
<feature type="compositionally biased region" description="Low complexity" evidence="1">
    <location>
        <begin position="1306"/>
        <end position="1315"/>
    </location>
</feature>
<dbReference type="SUPFAM" id="SSF52047">
    <property type="entry name" value="RNI-like"/>
    <property type="match status" value="1"/>
</dbReference>
<reference evidence="3" key="1">
    <citation type="journal article" date="2018" name="Nat. Microbiol.">
        <title>Leveraging single-cell genomics to expand the fungal tree of life.</title>
        <authorList>
            <person name="Ahrendt S.R."/>
            <person name="Quandt C.A."/>
            <person name="Ciobanu D."/>
            <person name="Clum A."/>
            <person name="Salamov A."/>
            <person name="Andreopoulos B."/>
            <person name="Cheng J.F."/>
            <person name="Woyke T."/>
            <person name="Pelin A."/>
            <person name="Henrissat B."/>
            <person name="Reynolds N.K."/>
            <person name="Benny G.L."/>
            <person name="Smith M.E."/>
            <person name="James T.Y."/>
            <person name="Grigoriev I.V."/>
        </authorList>
    </citation>
    <scope>NUCLEOTIDE SEQUENCE [LARGE SCALE GENOMIC DNA]</scope>
    <source>
        <strain evidence="3">ATCC 52028</strain>
    </source>
</reference>
<feature type="compositionally biased region" description="Low complexity" evidence="1">
    <location>
        <begin position="927"/>
        <end position="965"/>
    </location>
</feature>
<feature type="compositionally biased region" description="Low complexity" evidence="1">
    <location>
        <begin position="1082"/>
        <end position="1131"/>
    </location>
</feature>
<feature type="compositionally biased region" description="Pro residues" evidence="1">
    <location>
        <begin position="385"/>
        <end position="395"/>
    </location>
</feature>
<feature type="compositionally biased region" description="Low complexity" evidence="1">
    <location>
        <begin position="337"/>
        <end position="351"/>
    </location>
</feature>
<feature type="region of interest" description="Disordered" evidence="1">
    <location>
        <begin position="1"/>
        <end position="25"/>
    </location>
</feature>